<evidence type="ECO:0000313" key="1">
    <source>
        <dbReference type="EMBL" id="EMC98397.1"/>
    </source>
</evidence>
<dbReference type="KEGG" id="bcom:BAUCODRAFT_121270"/>
<organism evidence="1 2">
    <name type="scientific">Baudoinia panamericana (strain UAMH 10762)</name>
    <name type="common">Angels' share fungus</name>
    <name type="synonym">Baudoinia compniacensis (strain UAMH 10762)</name>
    <dbReference type="NCBI Taxonomy" id="717646"/>
    <lineage>
        <taxon>Eukaryota</taxon>
        <taxon>Fungi</taxon>
        <taxon>Dikarya</taxon>
        <taxon>Ascomycota</taxon>
        <taxon>Pezizomycotina</taxon>
        <taxon>Dothideomycetes</taxon>
        <taxon>Dothideomycetidae</taxon>
        <taxon>Mycosphaerellales</taxon>
        <taxon>Teratosphaeriaceae</taxon>
        <taxon>Baudoinia</taxon>
    </lineage>
</organism>
<proteinExistence type="predicted"/>
<dbReference type="RefSeq" id="XP_007675034.1">
    <property type="nucleotide sequence ID" value="XM_007676844.1"/>
</dbReference>
<dbReference type="Proteomes" id="UP000011761">
    <property type="component" value="Unassembled WGS sequence"/>
</dbReference>
<dbReference type="HOGENOM" id="CLU_2305551_0_0_1"/>
<dbReference type="GeneID" id="19107592"/>
<gene>
    <name evidence="1" type="ORF">BAUCODRAFT_121270</name>
</gene>
<dbReference type="EMBL" id="KB445553">
    <property type="protein sequence ID" value="EMC98397.1"/>
    <property type="molecule type" value="Genomic_DNA"/>
</dbReference>
<reference evidence="1 2" key="1">
    <citation type="journal article" date="2012" name="PLoS Pathog.">
        <title>Diverse lifestyles and strategies of plant pathogenesis encoded in the genomes of eighteen Dothideomycetes fungi.</title>
        <authorList>
            <person name="Ohm R.A."/>
            <person name="Feau N."/>
            <person name="Henrissat B."/>
            <person name="Schoch C.L."/>
            <person name="Horwitz B.A."/>
            <person name="Barry K.W."/>
            <person name="Condon B.J."/>
            <person name="Copeland A.C."/>
            <person name="Dhillon B."/>
            <person name="Glaser F."/>
            <person name="Hesse C.N."/>
            <person name="Kosti I."/>
            <person name="LaButti K."/>
            <person name="Lindquist E.A."/>
            <person name="Lucas S."/>
            <person name="Salamov A.A."/>
            <person name="Bradshaw R.E."/>
            <person name="Ciuffetti L."/>
            <person name="Hamelin R.C."/>
            <person name="Kema G.H.J."/>
            <person name="Lawrence C."/>
            <person name="Scott J.A."/>
            <person name="Spatafora J.W."/>
            <person name="Turgeon B.G."/>
            <person name="de Wit P.J.G.M."/>
            <person name="Zhong S."/>
            <person name="Goodwin S.B."/>
            <person name="Grigoriev I.V."/>
        </authorList>
    </citation>
    <scope>NUCLEOTIDE SEQUENCE [LARGE SCALE GENOMIC DNA]</scope>
    <source>
        <strain evidence="1 2">UAMH 10762</strain>
    </source>
</reference>
<protein>
    <submittedName>
        <fullName evidence="1">Uncharacterized protein</fullName>
    </submittedName>
</protein>
<keyword evidence="2" id="KW-1185">Reference proteome</keyword>
<dbReference type="AlphaFoldDB" id="M2LUV9"/>
<evidence type="ECO:0000313" key="2">
    <source>
        <dbReference type="Proteomes" id="UP000011761"/>
    </source>
</evidence>
<accession>M2LUV9</accession>
<sequence length="100" mass="10550">MVRLSPEVCNPAQPGPAAEGVVLGVIRGQVAAKGRLCVQTDCSENKSHVSISSIITTFLNLPSSSSCGFRHLAVLGVEVPRAGYSADVGRYRHSSLSLER</sequence>
<name>M2LUV9_BAUPA</name>